<evidence type="ECO:0000313" key="3">
    <source>
        <dbReference type="EMBL" id="ULP37652.1"/>
    </source>
</evidence>
<accession>A0A9X2YG73</accession>
<feature type="compositionally biased region" description="Basic and acidic residues" evidence="1">
    <location>
        <begin position="78"/>
        <end position="111"/>
    </location>
</feature>
<protein>
    <submittedName>
        <fullName evidence="2">Uncharacterized protein</fullName>
    </submittedName>
</protein>
<evidence type="ECO:0000256" key="1">
    <source>
        <dbReference type="SAM" id="MobiDB-lite"/>
    </source>
</evidence>
<reference evidence="3" key="3">
    <citation type="submission" date="2022-08" db="EMBL/GenBank/DDBJ databases">
        <title>Whole genome sequencing of non-tuberculosis mycobacteria type-strains.</title>
        <authorList>
            <person name="Igarashi Y."/>
            <person name="Osugi A."/>
            <person name="Mitarai S."/>
        </authorList>
    </citation>
    <scope>NUCLEOTIDE SEQUENCE</scope>
    <source>
        <strain evidence="3">JCM 16372</strain>
    </source>
</reference>
<sequence length="200" mass="22383">MTAHDQHTDAYANQATQGQPRYATEGQGQDYIPEDQVAPMRHDTTANHGAGPPTMPMDPQVAGAAAQQQHPQYGQQFEQREDHRDHTEHRGHSEHTQSTEHSGLSDHQNDLDGRLFADDELAGLRARWDAVQAGFVDDPKDCVQKADGLVADLVQQLTTGFGQARSRLEEQWGRGEQASTEDLRVALKRYRSFFERLLSV</sequence>
<gene>
    <name evidence="2" type="ORF">H7H73_22030</name>
    <name evidence="3" type="ORF">MJO55_04235</name>
</gene>
<dbReference type="RefSeq" id="WP_239735718.1">
    <property type="nucleotide sequence ID" value="NZ_CP092427.2"/>
</dbReference>
<dbReference type="AlphaFoldDB" id="A0A9X2YG73"/>
<dbReference type="Proteomes" id="UP001055159">
    <property type="component" value="Chromosome"/>
</dbReference>
<evidence type="ECO:0000313" key="4">
    <source>
        <dbReference type="Proteomes" id="UP001055159"/>
    </source>
</evidence>
<reference evidence="2" key="1">
    <citation type="submission" date="2020-07" db="EMBL/GenBank/DDBJ databases">
        <authorList>
            <person name="Pettersson B.M.F."/>
            <person name="Behra P.R.K."/>
            <person name="Ramesh M."/>
            <person name="Das S."/>
            <person name="Dasgupta S."/>
            <person name="Kirsebom L.A."/>
        </authorList>
    </citation>
    <scope>NUCLEOTIDE SEQUENCE</scope>
    <source>
        <strain evidence="2">DSM 45406</strain>
    </source>
</reference>
<proteinExistence type="predicted"/>
<reference evidence="2" key="2">
    <citation type="journal article" date="2022" name="BMC Genomics">
        <title>Comparative genome analysis of mycobacteria focusing on tRNA and non-coding RNA.</title>
        <authorList>
            <person name="Behra P.R.K."/>
            <person name="Pettersson B.M.F."/>
            <person name="Ramesh M."/>
            <person name="Das S."/>
            <person name="Dasgupta S."/>
            <person name="Kirsebom L.A."/>
        </authorList>
    </citation>
    <scope>NUCLEOTIDE SEQUENCE</scope>
    <source>
        <strain evidence="2">DSM 45406</strain>
    </source>
</reference>
<dbReference type="EMBL" id="CP092427">
    <property type="protein sequence ID" value="ULP37652.1"/>
    <property type="molecule type" value="Genomic_DNA"/>
</dbReference>
<feature type="compositionally biased region" description="Low complexity" evidence="1">
    <location>
        <begin position="60"/>
        <end position="77"/>
    </location>
</feature>
<name>A0A9X2YG73_9MYCO</name>
<keyword evidence="4" id="KW-1185">Reference proteome</keyword>
<evidence type="ECO:0000313" key="2">
    <source>
        <dbReference type="EMBL" id="MCV7072643.1"/>
    </source>
</evidence>
<organism evidence="2 5">
    <name type="scientific">Mycolicibacterium rufum</name>
    <dbReference type="NCBI Taxonomy" id="318424"/>
    <lineage>
        <taxon>Bacteria</taxon>
        <taxon>Bacillati</taxon>
        <taxon>Actinomycetota</taxon>
        <taxon>Actinomycetes</taxon>
        <taxon>Mycobacteriales</taxon>
        <taxon>Mycobacteriaceae</taxon>
        <taxon>Mycolicibacterium</taxon>
    </lineage>
</organism>
<evidence type="ECO:0000313" key="5">
    <source>
        <dbReference type="Proteomes" id="UP001140272"/>
    </source>
</evidence>
<dbReference type="Proteomes" id="UP001140272">
    <property type="component" value="Unassembled WGS sequence"/>
</dbReference>
<feature type="region of interest" description="Disordered" evidence="1">
    <location>
        <begin position="1"/>
        <end position="111"/>
    </location>
</feature>
<dbReference type="EMBL" id="JACKRN010000731">
    <property type="protein sequence ID" value="MCV7072643.1"/>
    <property type="molecule type" value="Genomic_DNA"/>
</dbReference>